<feature type="binding site" evidence="10">
    <location>
        <position position="185"/>
    </location>
    <ligand>
        <name>Zn(2+)</name>
        <dbReference type="ChEBI" id="CHEBI:29105"/>
        <label>1</label>
    </ligand>
</feature>
<accession>K0JBI8</accession>
<dbReference type="GO" id="GO:0006508">
    <property type="term" value="P:proteolysis"/>
    <property type="evidence" value="ECO:0007669"/>
    <property type="project" value="UniProtKB-KW"/>
</dbReference>
<keyword evidence="4 11" id="KW-0732">Signal</keyword>
<keyword evidence="6 9" id="KW-0862">Zinc</keyword>
<dbReference type="CDD" id="cd04278">
    <property type="entry name" value="ZnMc_MMP"/>
    <property type="match status" value="1"/>
</dbReference>
<dbReference type="InterPro" id="IPR006026">
    <property type="entry name" value="Peptidase_Metallo"/>
</dbReference>
<dbReference type="PIRSF" id="PIRSF001191">
    <property type="entry name" value="Peptidase_M10A_matrix"/>
    <property type="match status" value="1"/>
</dbReference>
<evidence type="ECO:0000256" key="7">
    <source>
        <dbReference type="ARBA" id="ARBA00023049"/>
    </source>
</evidence>
<feature type="binding site" evidence="10">
    <location>
        <position position="176"/>
    </location>
    <ligand>
        <name>Ca(2+)</name>
        <dbReference type="ChEBI" id="CHEBI:29108"/>
        <label>3</label>
    </ligand>
</feature>
<dbReference type="PRINTS" id="PR00138">
    <property type="entry name" value="MATRIXIN"/>
</dbReference>
<evidence type="ECO:0000256" key="8">
    <source>
        <dbReference type="PIRSR" id="PIRSR001191-1"/>
    </source>
</evidence>
<evidence type="ECO:0000256" key="6">
    <source>
        <dbReference type="ARBA" id="ARBA00022833"/>
    </source>
</evidence>
<feature type="active site" evidence="8">
    <location>
        <position position="219"/>
    </location>
</feature>
<dbReference type="InterPro" id="IPR033739">
    <property type="entry name" value="M10A_MMP"/>
</dbReference>
<dbReference type="GO" id="GO:0030574">
    <property type="term" value="P:collagen catabolic process"/>
    <property type="evidence" value="ECO:0007669"/>
    <property type="project" value="TreeGrafter"/>
</dbReference>
<comment type="cofactor">
    <cofactor evidence="10">
        <name>Zn(2+)</name>
        <dbReference type="ChEBI" id="CHEBI:29105"/>
    </cofactor>
    <text evidence="10">Binds 2 Zn(2+) ions per subunit.</text>
</comment>
<evidence type="ECO:0000256" key="9">
    <source>
        <dbReference type="PIRSR" id="PIRSR001191-2"/>
    </source>
</evidence>
<dbReference type="PANTHER" id="PTHR10201">
    <property type="entry name" value="MATRIX METALLOPROTEINASE"/>
    <property type="match status" value="1"/>
</dbReference>
<feature type="signal peptide" evidence="11">
    <location>
        <begin position="1"/>
        <end position="17"/>
    </location>
</feature>
<organism evidence="13">
    <name type="scientific">Schmidtea mediterranea</name>
    <name type="common">Freshwater planarian flatworm</name>
    <dbReference type="NCBI Taxonomy" id="79327"/>
    <lineage>
        <taxon>Eukaryota</taxon>
        <taxon>Metazoa</taxon>
        <taxon>Spiralia</taxon>
        <taxon>Lophotrochozoa</taxon>
        <taxon>Platyhelminthes</taxon>
        <taxon>Rhabditophora</taxon>
        <taxon>Seriata</taxon>
        <taxon>Tricladida</taxon>
        <taxon>Continenticola</taxon>
        <taxon>Geoplanoidea</taxon>
        <taxon>Dugesiidae</taxon>
        <taxon>Schmidtea</taxon>
    </lineage>
</organism>
<dbReference type="PANTHER" id="PTHR10201:SF291">
    <property type="entry name" value="MATRIX METALLOPROTEINASE 1, ISOFORM C-RELATED"/>
    <property type="match status" value="1"/>
</dbReference>
<feature type="binding site" evidence="10">
    <location>
        <position position="197"/>
    </location>
    <ligand>
        <name>Ca(2+)</name>
        <dbReference type="ChEBI" id="CHEBI:29108"/>
        <label>3</label>
    </ligand>
</feature>
<dbReference type="EMBL" id="HE577119">
    <property type="protein sequence ID" value="CCC86589.1"/>
    <property type="molecule type" value="mRNA"/>
</dbReference>
<dbReference type="GO" id="GO:0008270">
    <property type="term" value="F:zinc ion binding"/>
    <property type="evidence" value="ECO:0007669"/>
    <property type="project" value="InterPro"/>
</dbReference>
<comment type="similarity">
    <text evidence="1">Belongs to the peptidase M10A family.</text>
</comment>
<name>K0JBI8_SCHMD</name>
<reference evidence="13" key="1">
    <citation type="submission" date="2011-07" db="EMBL/GenBank/DDBJ databases">
        <title>MMPs metalloproteases genes in the planarian genome.</title>
        <authorList>
            <person name="Isolani M.E."/>
            <person name="Deri P."/>
            <person name="Batistoni R."/>
        </authorList>
    </citation>
    <scope>NUCLEOTIDE SEQUENCE</scope>
    <source>
        <tissue evidence="13">Whole planarian</tissue>
    </source>
</reference>
<sequence length="502" mass="56483">MLILFVLLSASYFQVEAFESSDEKSVEKFLSNFYDYNEKSDKLSDAVKNIQKMAGLPTDGKITKELLAHVEKSRCGGKDSKKKSKRYNAAQSKWDKGQTYRFYIHDERHPTTMSLGEIQRALIIALNYWSTAADIYFGKVSSKQGSMFSLSFADAEHKMYDVHNNFAESRDPYPLDNVPGNVLAHAFFPKSGNLHFDSAEEWTEGKDDGINLRVVAAHEMGHAIGLYHSNDPKALMAPWYGGYISESDFRLPDDDSQGAISLYGNTKNGKRFVRSDRAKREQSSNQKELCNTTNINSAFQFADGHVYVVTGNNKVFRILLKNHSLIVDPAFKTIQLSNQIFDSDALLYDYSGRRFVVFKGNKIFSANGLELENMALSELNITRFGAFQGRVNAAFVRDKAGKSNTLKFWALQDGELIAGRVKGNQVKFSRRTTKLSEILKMPTGTKTLSNIDGAFVLGKKDNKRLILFVGNSVYVGNPNGRKLVKYSIPAQYPKTFKQIIHC</sequence>
<evidence type="ECO:0000256" key="11">
    <source>
        <dbReference type="SAM" id="SignalP"/>
    </source>
</evidence>
<feature type="binding site" evidence="9">
    <location>
        <position position="228"/>
    </location>
    <ligand>
        <name>Zn(2+)</name>
        <dbReference type="ChEBI" id="CHEBI:29105"/>
        <label>2</label>
        <note>catalytic</note>
    </ligand>
</feature>
<comment type="cofactor">
    <cofactor evidence="10">
        <name>Ca(2+)</name>
        <dbReference type="ChEBI" id="CHEBI:29108"/>
    </cofactor>
    <text evidence="10">Can bind about 5 Ca(2+) ions per subunit.</text>
</comment>
<feature type="binding site" evidence="10">
    <location>
        <position position="195"/>
    </location>
    <ligand>
        <name>Zn(2+)</name>
        <dbReference type="ChEBI" id="CHEBI:29105"/>
        <label>1</label>
    </ligand>
</feature>
<evidence type="ECO:0000256" key="5">
    <source>
        <dbReference type="ARBA" id="ARBA00022801"/>
    </source>
</evidence>
<dbReference type="InterPro" id="IPR036375">
    <property type="entry name" value="Hemopexin-like_dom_sf"/>
</dbReference>
<dbReference type="SUPFAM" id="SSF47090">
    <property type="entry name" value="PGBD-like"/>
    <property type="match status" value="1"/>
</dbReference>
<dbReference type="Gene3D" id="3.40.390.10">
    <property type="entry name" value="Collagenase (Catalytic Domain)"/>
    <property type="match status" value="1"/>
</dbReference>
<proteinExistence type="evidence at transcript level"/>
<protein>
    <submittedName>
        <fullName evidence="13">Mmp2 protein</fullName>
    </submittedName>
</protein>
<dbReference type="Pfam" id="PF00413">
    <property type="entry name" value="Peptidase_M10"/>
    <property type="match status" value="1"/>
</dbReference>
<feature type="domain" description="Peptidase metallopeptidase" evidence="12">
    <location>
        <begin position="90"/>
        <end position="265"/>
    </location>
</feature>
<keyword evidence="3 9" id="KW-0479">Metal-binding</keyword>
<feature type="binding site" evidence="10">
    <location>
        <position position="171"/>
    </location>
    <ligand>
        <name>Zn(2+)</name>
        <dbReference type="ChEBI" id="CHEBI:29105"/>
        <label>1</label>
    </ligand>
</feature>
<keyword evidence="2" id="KW-0645">Protease</keyword>
<evidence type="ECO:0000256" key="3">
    <source>
        <dbReference type="ARBA" id="ARBA00022723"/>
    </source>
</evidence>
<evidence type="ECO:0000313" key="13">
    <source>
        <dbReference type="EMBL" id="CCC86589.1"/>
    </source>
</evidence>
<dbReference type="GO" id="GO:0004222">
    <property type="term" value="F:metalloendopeptidase activity"/>
    <property type="evidence" value="ECO:0007669"/>
    <property type="project" value="InterPro"/>
</dbReference>
<feature type="binding site" evidence="10">
    <location>
        <position position="344"/>
    </location>
    <ligand>
        <name>Ca(2+)</name>
        <dbReference type="ChEBI" id="CHEBI:29108"/>
        <label>4</label>
    </ligand>
</feature>
<evidence type="ECO:0000256" key="4">
    <source>
        <dbReference type="ARBA" id="ARBA00022729"/>
    </source>
</evidence>
<dbReference type="AlphaFoldDB" id="K0JBI8"/>
<dbReference type="GO" id="GO:0031012">
    <property type="term" value="C:extracellular matrix"/>
    <property type="evidence" value="ECO:0007669"/>
    <property type="project" value="InterPro"/>
</dbReference>
<gene>
    <name evidence="13" type="primary">mmp2</name>
</gene>
<dbReference type="OrthoDB" id="406838at2759"/>
<dbReference type="InterPro" id="IPR021190">
    <property type="entry name" value="Pept_M10A"/>
</dbReference>
<evidence type="ECO:0000256" key="10">
    <source>
        <dbReference type="PIRSR" id="PIRSR621190-2"/>
    </source>
</evidence>
<dbReference type="SUPFAM" id="SSF50923">
    <property type="entry name" value="Hemopexin-like domain"/>
    <property type="match status" value="1"/>
</dbReference>
<dbReference type="InterPro" id="IPR001818">
    <property type="entry name" value="Pept_M10_metallopeptidase"/>
</dbReference>
<dbReference type="SMART" id="SM00235">
    <property type="entry name" value="ZnMc"/>
    <property type="match status" value="1"/>
</dbReference>
<feature type="binding site" evidence="9">
    <location>
        <position position="218"/>
    </location>
    <ligand>
        <name>Zn(2+)</name>
        <dbReference type="ChEBI" id="CHEBI:29105"/>
        <label>2</label>
        <note>catalytic</note>
    </ligand>
</feature>
<evidence type="ECO:0000256" key="2">
    <source>
        <dbReference type="ARBA" id="ARBA00022670"/>
    </source>
</evidence>
<keyword evidence="10" id="KW-0106">Calcium</keyword>
<feature type="binding site" evidence="10">
    <location>
        <position position="394"/>
    </location>
    <ligand>
        <name>Ca(2+)</name>
        <dbReference type="ChEBI" id="CHEBI:29108"/>
        <label>5</label>
    </ligand>
</feature>
<dbReference type="InterPro" id="IPR024079">
    <property type="entry name" value="MetalloPept_cat_dom_sf"/>
</dbReference>
<feature type="binding site" evidence="10">
    <location>
        <position position="200"/>
    </location>
    <ligand>
        <name>Ca(2+)</name>
        <dbReference type="ChEBI" id="CHEBI:29108"/>
        <label>1</label>
    </ligand>
</feature>
<keyword evidence="7" id="KW-0482">Metalloprotease</keyword>
<feature type="binding site" evidence="10">
    <location>
        <position position="157"/>
    </location>
    <ligand>
        <name>Zn(2+)</name>
        <dbReference type="ChEBI" id="CHEBI:29105"/>
        <label>1</label>
    </ligand>
</feature>
<evidence type="ECO:0000259" key="12">
    <source>
        <dbReference type="SMART" id="SM00235"/>
    </source>
</evidence>
<dbReference type="GO" id="GO:0030198">
    <property type="term" value="P:extracellular matrix organization"/>
    <property type="evidence" value="ECO:0007669"/>
    <property type="project" value="TreeGrafter"/>
</dbReference>
<feature type="binding site" evidence="10">
    <location>
        <position position="236"/>
    </location>
    <ligand>
        <name>Zn(2+)</name>
        <dbReference type="ChEBI" id="CHEBI:29105"/>
        <label>2</label>
        <note>catalytic</note>
    </ligand>
</feature>
<feature type="binding site" evidence="10">
    <location>
        <position position="200"/>
    </location>
    <ligand>
        <name>Ca(2+)</name>
        <dbReference type="ChEBI" id="CHEBI:29108"/>
        <label>3</label>
    </ligand>
</feature>
<dbReference type="GO" id="GO:0005615">
    <property type="term" value="C:extracellular space"/>
    <property type="evidence" value="ECO:0007669"/>
    <property type="project" value="TreeGrafter"/>
</dbReference>
<feature type="chain" id="PRO_5003833650" evidence="11">
    <location>
        <begin position="18"/>
        <end position="502"/>
    </location>
</feature>
<feature type="binding site" evidence="9">
    <location>
        <position position="222"/>
    </location>
    <ligand>
        <name>Zn(2+)</name>
        <dbReference type="ChEBI" id="CHEBI:29105"/>
        <label>2</label>
        <note>catalytic</note>
    </ligand>
</feature>
<feature type="binding site" description="in inhibited form" evidence="10">
    <location>
        <position position="75"/>
    </location>
    <ligand>
        <name>Zn(2+)</name>
        <dbReference type="ChEBI" id="CHEBI:29105"/>
        <label>2</label>
        <note>catalytic</note>
    </ligand>
</feature>
<evidence type="ECO:0000256" key="1">
    <source>
        <dbReference type="ARBA" id="ARBA00010370"/>
    </source>
</evidence>
<dbReference type="InterPro" id="IPR036365">
    <property type="entry name" value="PGBD-like_sf"/>
</dbReference>
<dbReference type="SUPFAM" id="SSF55486">
    <property type="entry name" value="Metalloproteases ('zincins'), catalytic domain"/>
    <property type="match status" value="1"/>
</dbReference>
<keyword evidence="5" id="KW-0378">Hydrolase</keyword>